<dbReference type="EMBL" id="JASCZI010242651">
    <property type="protein sequence ID" value="MED6211708.1"/>
    <property type="molecule type" value="Genomic_DNA"/>
</dbReference>
<evidence type="ECO:0000256" key="3">
    <source>
        <dbReference type="ARBA" id="ARBA00022737"/>
    </source>
</evidence>
<dbReference type="Proteomes" id="UP001341840">
    <property type="component" value="Unassembled WGS sequence"/>
</dbReference>
<dbReference type="InterPro" id="IPR059164">
    <property type="entry name" value="HAT_PRP39_C"/>
</dbReference>
<comment type="caution">
    <text evidence="8">The sequence shown here is derived from an EMBL/GenBank/DDBJ whole genome shotgun (WGS) entry which is preliminary data.</text>
</comment>
<dbReference type="InterPro" id="IPR011990">
    <property type="entry name" value="TPR-like_helical_dom_sf"/>
</dbReference>
<dbReference type="Gene3D" id="1.25.40.10">
    <property type="entry name" value="Tetratricopeptide repeat domain"/>
    <property type="match status" value="2"/>
</dbReference>
<comment type="subcellular location">
    <subcellularLocation>
        <location evidence="1">Nucleus</location>
    </subcellularLocation>
</comment>
<evidence type="ECO:0000256" key="4">
    <source>
        <dbReference type="ARBA" id="ARBA00023187"/>
    </source>
</evidence>
<evidence type="ECO:0000313" key="9">
    <source>
        <dbReference type="Proteomes" id="UP001341840"/>
    </source>
</evidence>
<dbReference type="Pfam" id="PF05843">
    <property type="entry name" value="Suf"/>
    <property type="match status" value="1"/>
</dbReference>
<gene>
    <name evidence="8" type="ORF">PIB30_076299</name>
</gene>
<dbReference type="InterPro" id="IPR008847">
    <property type="entry name" value="Suf"/>
</dbReference>
<keyword evidence="2" id="KW-0507">mRNA processing</keyword>
<evidence type="ECO:0000256" key="6">
    <source>
        <dbReference type="SAM" id="MobiDB-lite"/>
    </source>
</evidence>
<evidence type="ECO:0000256" key="2">
    <source>
        <dbReference type="ARBA" id="ARBA00022664"/>
    </source>
</evidence>
<dbReference type="PANTHER" id="PTHR17204">
    <property type="entry name" value="PRE-MRNA PROCESSING PROTEIN PRP39-RELATED"/>
    <property type="match status" value="1"/>
</dbReference>
<keyword evidence="4" id="KW-0508">mRNA splicing</keyword>
<reference evidence="8 9" key="1">
    <citation type="journal article" date="2023" name="Plants (Basel)">
        <title>Bridging the Gap: Combining Genomics and Transcriptomics Approaches to Understand Stylosanthes scabra, an Orphan Legume from the Brazilian Caatinga.</title>
        <authorList>
            <person name="Ferreira-Neto J.R.C."/>
            <person name="da Silva M.D."/>
            <person name="Binneck E."/>
            <person name="de Melo N.F."/>
            <person name="da Silva R.H."/>
            <person name="de Melo A.L.T.M."/>
            <person name="Pandolfi V."/>
            <person name="Bustamante F.O."/>
            <person name="Brasileiro-Vidal A.C."/>
            <person name="Benko-Iseppon A.M."/>
        </authorList>
    </citation>
    <scope>NUCLEOTIDE SEQUENCE [LARGE SCALE GENOMIC DNA]</scope>
    <source>
        <tissue evidence="8">Leaves</tissue>
    </source>
</reference>
<keyword evidence="3" id="KW-0677">Repeat</keyword>
<organism evidence="8 9">
    <name type="scientific">Stylosanthes scabra</name>
    <dbReference type="NCBI Taxonomy" id="79078"/>
    <lineage>
        <taxon>Eukaryota</taxon>
        <taxon>Viridiplantae</taxon>
        <taxon>Streptophyta</taxon>
        <taxon>Embryophyta</taxon>
        <taxon>Tracheophyta</taxon>
        <taxon>Spermatophyta</taxon>
        <taxon>Magnoliopsida</taxon>
        <taxon>eudicotyledons</taxon>
        <taxon>Gunneridae</taxon>
        <taxon>Pentapetalae</taxon>
        <taxon>rosids</taxon>
        <taxon>fabids</taxon>
        <taxon>Fabales</taxon>
        <taxon>Fabaceae</taxon>
        <taxon>Papilionoideae</taxon>
        <taxon>50 kb inversion clade</taxon>
        <taxon>dalbergioids sensu lato</taxon>
        <taxon>Dalbergieae</taxon>
        <taxon>Pterocarpus clade</taxon>
        <taxon>Stylosanthes</taxon>
    </lineage>
</organism>
<evidence type="ECO:0000313" key="8">
    <source>
        <dbReference type="EMBL" id="MED6211708.1"/>
    </source>
</evidence>
<evidence type="ECO:0000259" key="7">
    <source>
        <dbReference type="Pfam" id="PF05843"/>
    </source>
</evidence>
<name>A0ABU6YRK7_9FABA</name>
<accession>A0ABU6YRK7</accession>
<dbReference type="InterPro" id="IPR003107">
    <property type="entry name" value="HAT"/>
</dbReference>
<dbReference type="SMART" id="SM00386">
    <property type="entry name" value="HAT"/>
    <property type="match status" value="5"/>
</dbReference>
<feature type="region of interest" description="Disordered" evidence="6">
    <location>
        <begin position="1"/>
        <end position="23"/>
    </location>
</feature>
<evidence type="ECO:0000256" key="5">
    <source>
        <dbReference type="ARBA" id="ARBA00023242"/>
    </source>
</evidence>
<protein>
    <recommendedName>
        <fullName evidence="7">Suppressor of forked domain-containing protein</fullName>
    </recommendedName>
</protein>
<dbReference type="Pfam" id="PF23241">
    <property type="entry name" value="HAT_PRP39_C"/>
    <property type="match status" value="1"/>
</dbReference>
<evidence type="ECO:0000256" key="1">
    <source>
        <dbReference type="ARBA" id="ARBA00004123"/>
    </source>
</evidence>
<dbReference type="SUPFAM" id="SSF48452">
    <property type="entry name" value="TPR-like"/>
    <property type="match status" value="1"/>
</dbReference>
<keyword evidence="5" id="KW-0539">Nucleus</keyword>
<sequence>MPKALQEGDSALKSSPEPNKHEELEALVSDSINEAQQNQQLQAKEAELADNPYSYDSHSQYIKLLRNMDNIEKLRSAREAMSELFPLSPARWQEWIEDELSHDTGLQDSFSSIEKLYERAVFDYMSVSLWCDYINVVRKLDPIVEQRLPAGITKARDLFETALTTAGLHVAEEYKTWEEKQGSVQDPNVLWAYQKALEMYNARVHFEEHVTRLDSPDPERLQHYLSYLEFEENLSSGTPARVQVLYERAITDFPTSPDLWLDYIRYLDKKLKVGSVVSNVYLRATKSYPWVGELWVRYLLSMERSHASEEELAEIFDKSLQCTFSTQAAFGSETKTKRLGLGD</sequence>
<dbReference type="PANTHER" id="PTHR17204:SF25">
    <property type="entry name" value="RRM DOMAIN-CONTAINING PROTEIN"/>
    <property type="match status" value="1"/>
</dbReference>
<proteinExistence type="predicted"/>
<keyword evidence="9" id="KW-1185">Reference proteome</keyword>
<feature type="domain" description="Suppressor of forked" evidence="7">
    <location>
        <begin position="41"/>
        <end position="169"/>
    </location>
</feature>